<dbReference type="GO" id="GO:0042601">
    <property type="term" value="C:endospore-forming forespore"/>
    <property type="evidence" value="ECO:0007669"/>
    <property type="project" value="TreeGrafter"/>
</dbReference>
<dbReference type="EMBL" id="LAZR01011298">
    <property type="protein sequence ID" value="KKM62426.1"/>
    <property type="molecule type" value="Genomic_DNA"/>
</dbReference>
<dbReference type="Pfam" id="PF20903">
    <property type="entry name" value="SPL"/>
    <property type="match status" value="1"/>
</dbReference>
<name>A0A0F9JJC2_9ZZZZ</name>
<dbReference type="SUPFAM" id="SSF102114">
    <property type="entry name" value="Radical SAM enzymes"/>
    <property type="match status" value="1"/>
</dbReference>
<feature type="domain" description="Radical SAM core" evidence="1">
    <location>
        <begin position="271"/>
        <end position="509"/>
    </location>
</feature>
<organism evidence="2">
    <name type="scientific">marine sediment metagenome</name>
    <dbReference type="NCBI Taxonomy" id="412755"/>
    <lineage>
        <taxon>unclassified sequences</taxon>
        <taxon>metagenomes</taxon>
        <taxon>ecological metagenomes</taxon>
    </lineage>
</organism>
<dbReference type="CDD" id="cd01335">
    <property type="entry name" value="Radical_SAM"/>
    <property type="match status" value="1"/>
</dbReference>
<dbReference type="PANTHER" id="PTHR37822:SF2">
    <property type="entry name" value="SPORE PHOTOPRODUCT LYASE"/>
    <property type="match status" value="1"/>
</dbReference>
<gene>
    <name evidence="2" type="ORF">LCGC14_1521810</name>
</gene>
<comment type="caution">
    <text evidence="2">The sequence shown here is derived from an EMBL/GenBank/DDBJ whole genome shotgun (WGS) entry which is preliminary data.</text>
</comment>
<dbReference type="AlphaFoldDB" id="A0A0F9JJC2"/>
<reference evidence="2" key="1">
    <citation type="journal article" date="2015" name="Nature">
        <title>Complex archaea that bridge the gap between prokaryotes and eukaryotes.</title>
        <authorList>
            <person name="Spang A."/>
            <person name="Saw J.H."/>
            <person name="Jorgensen S.L."/>
            <person name="Zaremba-Niedzwiedzka K."/>
            <person name="Martijn J."/>
            <person name="Lind A.E."/>
            <person name="van Eijk R."/>
            <person name="Schleper C."/>
            <person name="Guy L."/>
            <person name="Ettema T.J."/>
        </authorList>
    </citation>
    <scope>NUCLEOTIDE SEQUENCE</scope>
</reference>
<dbReference type="InterPro" id="IPR049539">
    <property type="entry name" value="SPL"/>
</dbReference>
<proteinExistence type="predicted"/>
<dbReference type="InterPro" id="IPR058240">
    <property type="entry name" value="rSAM_sf"/>
</dbReference>
<accession>A0A0F9JJC2</accession>
<evidence type="ECO:0000259" key="1">
    <source>
        <dbReference type="PROSITE" id="PS51918"/>
    </source>
</evidence>
<dbReference type="PANTHER" id="PTHR37822">
    <property type="entry name" value="SPORE PHOTOPRODUCT LYASE-RELATED"/>
    <property type="match status" value="1"/>
</dbReference>
<dbReference type="Gene3D" id="3.80.30.30">
    <property type="match status" value="1"/>
</dbReference>
<dbReference type="GO" id="GO:1904047">
    <property type="term" value="F:S-adenosyl-L-methionine binding"/>
    <property type="evidence" value="ECO:0007669"/>
    <property type="project" value="TreeGrafter"/>
</dbReference>
<dbReference type="GO" id="GO:0051539">
    <property type="term" value="F:4 iron, 4 sulfur cluster binding"/>
    <property type="evidence" value="ECO:0007669"/>
    <property type="project" value="TreeGrafter"/>
</dbReference>
<dbReference type="PROSITE" id="PS51918">
    <property type="entry name" value="RADICAL_SAM"/>
    <property type="match status" value="1"/>
</dbReference>
<dbReference type="GO" id="GO:0003913">
    <property type="term" value="F:DNA photolyase activity"/>
    <property type="evidence" value="ECO:0007669"/>
    <property type="project" value="TreeGrafter"/>
</dbReference>
<evidence type="ECO:0000313" key="2">
    <source>
        <dbReference type="EMBL" id="KKM62426.1"/>
    </source>
</evidence>
<sequence>MSESSDVLDFLTNAGLKPGINWRRELEELINDIAMRDGLSCKQVAQCKEVQEVLKNPKLTSPRKLELVKDVLQKKRYPMYSKAKAAFDKELRELKLSPKLKVKHTPYFEDTRLSVGISDDDKGSEEVRTSLKKLEGAELVRNAFNPALAVEFDGRRRDFAFRQGKRDFFAQTYQVGTSSTKKGRVTKTKGKITSVARTSVASSGFYPRKIIVEKSVAEAPLTKEILAKHQNAHVEFADDIRTSKGDFRPDELIVAEQKSNFIKRCPGTPKYRCCDYYVLNIGIGCDINCTYCYLHHYMNTPNIAYVNIDKLIEEVKIFCASKPDKTIRLGSGEFVDSIGFEKIAPYNELLIPALSQIPNLLFEVKTKSAKIDDLLSLEHNSRVAVSFSLNSREVIEKEESEADLLDERLKAAKRCQDAGYKIGFHFDPLIYYKDWEQGYKEVIDMLFEYVEPKNIAWISLGALRFNKALKPIIQKKFPKSRIIYEEMVPGLDGKLRYFVAIRKKMFSTLNENIRSYSKDIPVYLCMEGKELAEEVGAIPALALINLKVFSFSDD</sequence>
<dbReference type="InterPro" id="IPR007197">
    <property type="entry name" value="rSAM"/>
</dbReference>
<protein>
    <recommendedName>
        <fullName evidence="1">Radical SAM core domain-containing protein</fullName>
    </recommendedName>
</protein>
<dbReference type="SFLD" id="SFLDS00029">
    <property type="entry name" value="Radical_SAM"/>
    <property type="match status" value="1"/>
</dbReference>
<dbReference type="Gene3D" id="3.40.50.12110">
    <property type="match status" value="1"/>
</dbReference>